<accession>A0A4Z0W8D3</accession>
<keyword evidence="3" id="KW-1185">Reference proteome</keyword>
<organism evidence="2 3">
    <name type="scientific">Natronospirillum operosum</name>
    <dbReference type="NCBI Taxonomy" id="2759953"/>
    <lineage>
        <taxon>Bacteria</taxon>
        <taxon>Pseudomonadati</taxon>
        <taxon>Pseudomonadota</taxon>
        <taxon>Gammaproteobacteria</taxon>
        <taxon>Oceanospirillales</taxon>
        <taxon>Natronospirillaceae</taxon>
        <taxon>Natronospirillum</taxon>
    </lineage>
</organism>
<comment type="caution">
    <text evidence="2">The sequence shown here is derived from an EMBL/GenBank/DDBJ whole genome shotgun (WGS) entry which is preliminary data.</text>
</comment>
<dbReference type="RefSeq" id="WP_135484401.1">
    <property type="nucleotide sequence ID" value="NZ_SRMF01000009.1"/>
</dbReference>
<name>A0A4Z0W8D3_9GAMM</name>
<proteinExistence type="predicted"/>
<keyword evidence="1" id="KW-0472">Membrane</keyword>
<gene>
    <name evidence="2" type="ORF">E4656_16440</name>
</gene>
<dbReference type="InterPro" id="IPR038188">
    <property type="entry name" value="TorS_sensor_sf"/>
</dbReference>
<dbReference type="EMBL" id="SRMF01000009">
    <property type="protein sequence ID" value="TGG91308.1"/>
    <property type="molecule type" value="Genomic_DNA"/>
</dbReference>
<dbReference type="Gene3D" id="1.20.58.920">
    <property type="match status" value="1"/>
</dbReference>
<feature type="transmembrane region" description="Helical" evidence="1">
    <location>
        <begin position="287"/>
        <end position="307"/>
    </location>
</feature>
<sequence>MRNFNLGFYLNLDLPRRVRLAIMVLGALLLVLVLIGWWGLAQAQRTAEELQTRTLADVSTALGLADSAAQIAALGPRIAEATESYQLQAARHQMDMRFAALSEQVDSLSDRAFRSALEQEVDQLQAQFRQLTEQVEQDLFVRDDLMTYRFELADWQQRVLARTEGRAAQDLGMTLQMYQQALLAAPPLPSLPNGLLADIHARMADQVAQAELADTAGAELETLVEGASERFLARAELLDHRHVLLARTRYQSEALTDVVQGYVGQLQQVLGSQRDTLQGTLLMGRTGLLVVALLAVLALLEGFRLLVRMTPERMERRSPND</sequence>
<dbReference type="Proteomes" id="UP000297475">
    <property type="component" value="Unassembled WGS sequence"/>
</dbReference>
<evidence type="ECO:0000313" key="2">
    <source>
        <dbReference type="EMBL" id="TGG91308.1"/>
    </source>
</evidence>
<evidence type="ECO:0000313" key="3">
    <source>
        <dbReference type="Proteomes" id="UP000297475"/>
    </source>
</evidence>
<reference evidence="2 3" key="1">
    <citation type="submission" date="2019-04" db="EMBL/GenBank/DDBJ databases">
        <title>Natronospirillum operosus gen. nov., sp. nov., a haloalkaliphilic satellite isolated from decaying biomass of laboratory culture of cyanobacterium Geitlerinema sp. and proposal of Natronospirillaceae fam. nov. and Saccharospirillaceae fam. nov.</title>
        <authorList>
            <person name="Kevbrin V."/>
            <person name="Boltyanskaya Y."/>
            <person name="Koziaeva V."/>
            <person name="Grouzdev D.S."/>
            <person name="Park M."/>
            <person name="Cho J."/>
        </authorList>
    </citation>
    <scope>NUCLEOTIDE SEQUENCE [LARGE SCALE GENOMIC DNA]</scope>
    <source>
        <strain evidence="2 3">G-116</strain>
    </source>
</reference>
<evidence type="ECO:0000256" key="1">
    <source>
        <dbReference type="SAM" id="Phobius"/>
    </source>
</evidence>
<protein>
    <submittedName>
        <fullName evidence="2">Uncharacterized protein</fullName>
    </submittedName>
</protein>
<dbReference type="AlphaFoldDB" id="A0A4Z0W8D3"/>
<keyword evidence="1" id="KW-0812">Transmembrane</keyword>
<feature type="transmembrane region" description="Helical" evidence="1">
    <location>
        <begin position="20"/>
        <end position="40"/>
    </location>
</feature>
<keyword evidence="1" id="KW-1133">Transmembrane helix</keyword>